<dbReference type="RefSeq" id="WP_007906220.1">
    <property type="nucleotide sequence ID" value="NZ_ADVG01000001.1"/>
</dbReference>
<keyword evidence="2" id="KW-0812">Transmembrane</keyword>
<evidence type="ECO:0000256" key="2">
    <source>
        <dbReference type="SAM" id="Phobius"/>
    </source>
</evidence>
<name>D6TJD6_KTERA</name>
<evidence type="ECO:0000313" key="4">
    <source>
        <dbReference type="Proteomes" id="UP000004508"/>
    </source>
</evidence>
<organism evidence="3 4">
    <name type="scientific">Ktedonobacter racemifer DSM 44963</name>
    <dbReference type="NCBI Taxonomy" id="485913"/>
    <lineage>
        <taxon>Bacteria</taxon>
        <taxon>Bacillati</taxon>
        <taxon>Chloroflexota</taxon>
        <taxon>Ktedonobacteria</taxon>
        <taxon>Ktedonobacterales</taxon>
        <taxon>Ktedonobacteraceae</taxon>
        <taxon>Ktedonobacter</taxon>
    </lineage>
</organism>
<feature type="region of interest" description="Disordered" evidence="1">
    <location>
        <begin position="496"/>
        <end position="519"/>
    </location>
</feature>
<proteinExistence type="predicted"/>
<evidence type="ECO:0000256" key="1">
    <source>
        <dbReference type="SAM" id="MobiDB-lite"/>
    </source>
</evidence>
<keyword evidence="2" id="KW-1133">Transmembrane helix</keyword>
<protein>
    <submittedName>
        <fullName evidence="3">Uncharacterized protein</fullName>
    </submittedName>
</protein>
<gene>
    <name evidence="3" type="ORF">Krac_11107</name>
</gene>
<dbReference type="OrthoDB" id="138054at2"/>
<keyword evidence="2" id="KW-0472">Membrane</keyword>
<reference evidence="3 4" key="1">
    <citation type="journal article" date="2011" name="Stand. Genomic Sci.">
        <title>Non-contiguous finished genome sequence and contextual data of the filamentous soil bacterium Ktedonobacter racemifer type strain (SOSP1-21).</title>
        <authorList>
            <person name="Chang Y.J."/>
            <person name="Land M."/>
            <person name="Hauser L."/>
            <person name="Chertkov O."/>
            <person name="Del Rio T.G."/>
            <person name="Nolan M."/>
            <person name="Copeland A."/>
            <person name="Tice H."/>
            <person name="Cheng J.F."/>
            <person name="Lucas S."/>
            <person name="Han C."/>
            <person name="Goodwin L."/>
            <person name="Pitluck S."/>
            <person name="Ivanova N."/>
            <person name="Ovchinikova G."/>
            <person name="Pati A."/>
            <person name="Chen A."/>
            <person name="Palaniappan K."/>
            <person name="Mavromatis K."/>
            <person name="Liolios K."/>
            <person name="Brettin T."/>
            <person name="Fiebig A."/>
            <person name="Rohde M."/>
            <person name="Abt B."/>
            <person name="Goker M."/>
            <person name="Detter J.C."/>
            <person name="Woyke T."/>
            <person name="Bristow J."/>
            <person name="Eisen J.A."/>
            <person name="Markowitz V."/>
            <person name="Hugenholtz P."/>
            <person name="Kyrpides N.C."/>
            <person name="Klenk H.P."/>
            <person name="Lapidus A."/>
        </authorList>
    </citation>
    <scope>NUCLEOTIDE SEQUENCE [LARGE SCALE GENOMIC DNA]</scope>
    <source>
        <strain evidence="4">DSM 44963</strain>
    </source>
</reference>
<evidence type="ECO:0000313" key="3">
    <source>
        <dbReference type="EMBL" id="EFH89543.1"/>
    </source>
</evidence>
<sequence>MNCNRARELLANYRDIQKERAAILPELDAHLEICSACRQIQQQSDFIGASVRSLPTLSPAPEAHAKLMRALAAEHTRYIQRATSSELSTPTPAFLKPYLKDIVAEEKHLEPLTTFSSAETGPLPVIAITRKRPRLARMGPTTIVGLAAAVLMLIMAGGISSLVLMAQMNNGKPGGSPGGPAYVTGGTNISVASVAVQTSYPHVVSALADRNTMYFSAYQDGSEPEWMLEQVHLNTNNDPSITPVPLLDKPTTSNIYLLENVQNWLIWLQLDKPKTTTGKPLDTQNSSLTRTWSLDALYVGSGDTKTDNKSLPGEKNEASANRPITLLKGLYDQNTVPAWVNSPLQGTSTYQNDLLVSWLDNQGTSHLTRYQLDAQQAPTSEELAHVNAGHVLTSPTASSDGRSIYWGEEWATNDNVLHGNIWQSQEEEAAPEHGRWAPHIETVRSLFKNDEASFHPHVVGDTLFMLSTLPLDASNQTNKPSPIITTDAQTPVASLTPSAAKSTPVLTPSVTTGQDETPITQPTQAPLIAKSDPNAYPLQADAMVQGTLFGYQLSDTTLAPQQFGDEGQSMALQGGNRFLLWQNKNKSINMFDVLTNTPVGVGTQIPANTLFLSIHGDTTVWLIPPDANANTTQPANTVTFKTFNWPTKIVSPNN</sequence>
<dbReference type="InParanoid" id="D6TJD6"/>
<dbReference type="AlphaFoldDB" id="D6TJD6"/>
<comment type="caution">
    <text evidence="3">The sequence shown here is derived from an EMBL/GenBank/DDBJ whole genome shotgun (WGS) entry which is preliminary data.</text>
</comment>
<keyword evidence="4" id="KW-1185">Reference proteome</keyword>
<dbReference type="EMBL" id="ADVG01000001">
    <property type="protein sequence ID" value="EFH89543.1"/>
    <property type="molecule type" value="Genomic_DNA"/>
</dbReference>
<feature type="transmembrane region" description="Helical" evidence="2">
    <location>
        <begin position="141"/>
        <end position="166"/>
    </location>
</feature>
<dbReference type="Proteomes" id="UP000004508">
    <property type="component" value="Unassembled WGS sequence"/>
</dbReference>
<accession>D6TJD6</accession>